<dbReference type="PROSITE" id="PS51257">
    <property type="entry name" value="PROKAR_LIPOPROTEIN"/>
    <property type="match status" value="1"/>
</dbReference>
<evidence type="ECO:0008006" key="5">
    <source>
        <dbReference type="Google" id="ProtNLM"/>
    </source>
</evidence>
<comment type="caution">
    <text evidence="3">The sequence shown here is derived from an EMBL/GenBank/DDBJ whole genome shotgun (WGS) entry which is preliminary data.</text>
</comment>
<name>A0ABP3RTP1_9BACI</name>
<evidence type="ECO:0000313" key="4">
    <source>
        <dbReference type="Proteomes" id="UP001500866"/>
    </source>
</evidence>
<proteinExistence type="predicted"/>
<protein>
    <recommendedName>
        <fullName evidence="5">Sporulation lipoprotein YhcN/YlaJ (Spore_YhcN_YlaJ)</fullName>
    </recommendedName>
</protein>
<feature type="region of interest" description="Disordered" evidence="1">
    <location>
        <begin position="49"/>
        <end position="72"/>
    </location>
</feature>
<evidence type="ECO:0000313" key="3">
    <source>
        <dbReference type="EMBL" id="GAA0614089.1"/>
    </source>
</evidence>
<dbReference type="RefSeq" id="WP_343815939.1">
    <property type="nucleotide sequence ID" value="NZ_BAAADS010000025.1"/>
</dbReference>
<organism evidence="3 4">
    <name type="scientific">Virgibacillus siamensis</name>
    <dbReference type="NCBI Taxonomy" id="480071"/>
    <lineage>
        <taxon>Bacteria</taxon>
        <taxon>Bacillati</taxon>
        <taxon>Bacillota</taxon>
        <taxon>Bacilli</taxon>
        <taxon>Bacillales</taxon>
        <taxon>Bacillaceae</taxon>
        <taxon>Virgibacillus</taxon>
    </lineage>
</organism>
<reference evidence="4" key="1">
    <citation type="journal article" date="2019" name="Int. J. Syst. Evol. Microbiol.">
        <title>The Global Catalogue of Microorganisms (GCM) 10K type strain sequencing project: providing services to taxonomists for standard genome sequencing and annotation.</title>
        <authorList>
            <consortium name="The Broad Institute Genomics Platform"/>
            <consortium name="The Broad Institute Genome Sequencing Center for Infectious Disease"/>
            <person name="Wu L."/>
            <person name="Ma J."/>
        </authorList>
    </citation>
    <scope>NUCLEOTIDE SEQUENCE [LARGE SCALE GENOMIC DNA]</scope>
    <source>
        <strain evidence="4">JCM 15395</strain>
    </source>
</reference>
<accession>A0ABP3RTP1</accession>
<feature type="chain" id="PRO_5046100863" description="Sporulation lipoprotein YhcN/YlaJ (Spore_YhcN_YlaJ)" evidence="2">
    <location>
        <begin position="23"/>
        <end position="225"/>
    </location>
</feature>
<dbReference type="EMBL" id="BAAADS010000025">
    <property type="protein sequence ID" value="GAA0614089.1"/>
    <property type="molecule type" value="Genomic_DNA"/>
</dbReference>
<feature type="signal peptide" evidence="2">
    <location>
        <begin position="1"/>
        <end position="22"/>
    </location>
</feature>
<dbReference type="Proteomes" id="UP001500866">
    <property type="component" value="Unassembled WGS sequence"/>
</dbReference>
<evidence type="ECO:0000256" key="1">
    <source>
        <dbReference type="SAM" id="MobiDB-lite"/>
    </source>
</evidence>
<keyword evidence="2" id="KW-0732">Signal</keyword>
<evidence type="ECO:0000256" key="2">
    <source>
        <dbReference type="SAM" id="SignalP"/>
    </source>
</evidence>
<feature type="compositionally biased region" description="Polar residues" evidence="1">
    <location>
        <begin position="49"/>
        <end position="59"/>
    </location>
</feature>
<keyword evidence="4" id="KW-1185">Reference proteome</keyword>
<sequence length="225" mass="24456">MDRMKKLFFVGLSVTVITLLSACMEEQGAIDTKAEKSDPEVTDTAEHYNLNNPSVIPSETSDKKNTTNKQGTTYSGMGKDLYSSIGSSGIHAGGISSYFESILEGVGITGVKVFVVDDSVILARKKKTNTSHKYDNMQQKLLNGSEGMSGKGEPQGINNSNSNELDNMVQAKKEINDMFNGNVKILTATDPQALEIIKSIEKNIKSTSYEAASNDLLQLLKMTKE</sequence>
<gene>
    <name evidence="3" type="ORF">GCM10009001_34210</name>
</gene>